<evidence type="ECO:0000313" key="10">
    <source>
        <dbReference type="EMBL" id="THJ33769.1"/>
    </source>
</evidence>
<gene>
    <name evidence="10" type="ORF">E8K88_08350</name>
</gene>
<feature type="transmembrane region" description="Helical" evidence="8">
    <location>
        <begin position="223"/>
        <end position="244"/>
    </location>
</feature>
<comment type="similarity">
    <text evidence="8">Belongs to the binding-protein-dependent transport system permease family.</text>
</comment>
<dbReference type="OrthoDB" id="9807047at2"/>
<evidence type="ECO:0000259" key="9">
    <source>
        <dbReference type="PROSITE" id="PS50928"/>
    </source>
</evidence>
<evidence type="ECO:0000256" key="6">
    <source>
        <dbReference type="ARBA" id="ARBA00022989"/>
    </source>
</evidence>
<evidence type="ECO:0000256" key="7">
    <source>
        <dbReference type="ARBA" id="ARBA00023136"/>
    </source>
</evidence>
<proteinExistence type="inferred from homology"/>
<feature type="domain" description="ABC transmembrane type-1" evidence="9">
    <location>
        <begin position="33"/>
        <end position="241"/>
    </location>
</feature>
<name>A0A4S5BND6_9BURK</name>
<organism evidence="10 11">
    <name type="scientific">Lampropedia aestuarii</name>
    <dbReference type="NCBI Taxonomy" id="2562762"/>
    <lineage>
        <taxon>Bacteria</taxon>
        <taxon>Pseudomonadati</taxon>
        <taxon>Pseudomonadota</taxon>
        <taxon>Betaproteobacteria</taxon>
        <taxon>Burkholderiales</taxon>
        <taxon>Comamonadaceae</taxon>
        <taxon>Lampropedia</taxon>
    </lineage>
</organism>
<keyword evidence="2 8" id="KW-0813">Transport</keyword>
<evidence type="ECO:0000256" key="1">
    <source>
        <dbReference type="ARBA" id="ARBA00004429"/>
    </source>
</evidence>
<dbReference type="Pfam" id="PF00528">
    <property type="entry name" value="BPD_transp_1"/>
    <property type="match status" value="2"/>
</dbReference>
<dbReference type="InterPro" id="IPR000515">
    <property type="entry name" value="MetI-like"/>
</dbReference>
<sequence>MLQLLWLVVTDGLSAQPSAMAQVLTQRATWLAVWHSLVTSGGGMLISVLLGGGFALAVTLTNVRAKALWVFGLMLPMMIPPQVTALAWLQMTGPSSALLNALGLAPPLGSPQPLYSGAGIALLLGVQHAALVYLAVRSSLLAIPSDLVEAAQQAGAGRWRMLSDVVWPLAKRGLAAGAMLAFVSGLGNFGIPALLGIPASYYVLPTLIYQKMASLGASMLPQVASLSVLTAMLALLGVGLQRVLQQPNGYRLLGHAGKPLQWRLGAWRPWCEALLLAVLLVVLVAPLLALLAASLVPALGVPLSWHTMGLQAYAHMLFEQRVTWRAGGNSLLLSSLAALVLVAVCLPLAWLMARRSSRALRWLENLLELPYAVPGVVLAVACILAFARPFPWWDWGLYGSLWLIFVAYLARFWIVALRPLLSAMQETDPALEEAAQLAGANQRQRLLHVLAPLLAPACWAAGLLVFLTALNELTVSALLWSAGHETLGVLIFNFNESGETVLASAVSVLIVVFVVAAMLALAWLGRKLPRGAIPWRN</sequence>
<keyword evidence="3" id="KW-1003">Cell membrane</keyword>
<comment type="subcellular location">
    <subcellularLocation>
        <location evidence="1">Cell inner membrane</location>
        <topology evidence="1">Multi-pass membrane protein</topology>
    </subcellularLocation>
    <subcellularLocation>
        <location evidence="8">Cell membrane</location>
        <topology evidence="8">Multi-pass membrane protein</topology>
    </subcellularLocation>
</comment>
<dbReference type="InterPro" id="IPR035906">
    <property type="entry name" value="MetI-like_sf"/>
</dbReference>
<feature type="transmembrane region" description="Helical" evidence="8">
    <location>
        <begin position="273"/>
        <end position="296"/>
    </location>
</feature>
<dbReference type="PANTHER" id="PTHR43357:SF3">
    <property type="entry name" value="FE(3+)-TRANSPORT SYSTEM PERMEASE PROTEIN FBPB 2"/>
    <property type="match status" value="1"/>
</dbReference>
<keyword evidence="7 8" id="KW-0472">Membrane</keyword>
<reference evidence="10 11" key="1">
    <citation type="submission" date="2019-04" db="EMBL/GenBank/DDBJ databases">
        <title>Lampropedia sp YIM MLB12 draf genome.</title>
        <authorList>
            <person name="Wang Y.-X."/>
        </authorList>
    </citation>
    <scope>NUCLEOTIDE SEQUENCE [LARGE SCALE GENOMIC DNA]</scope>
    <source>
        <strain evidence="10 11">YIM MLB12</strain>
    </source>
</reference>
<dbReference type="GO" id="GO:0005886">
    <property type="term" value="C:plasma membrane"/>
    <property type="evidence" value="ECO:0007669"/>
    <property type="project" value="UniProtKB-SubCell"/>
</dbReference>
<feature type="transmembrane region" description="Helical" evidence="8">
    <location>
        <begin position="331"/>
        <end position="353"/>
    </location>
</feature>
<dbReference type="CDD" id="cd06261">
    <property type="entry name" value="TM_PBP2"/>
    <property type="match status" value="2"/>
</dbReference>
<dbReference type="EMBL" id="SSWX01000009">
    <property type="protein sequence ID" value="THJ33769.1"/>
    <property type="molecule type" value="Genomic_DNA"/>
</dbReference>
<feature type="transmembrane region" description="Helical" evidence="8">
    <location>
        <begin position="365"/>
        <end position="387"/>
    </location>
</feature>
<comment type="caution">
    <text evidence="10">The sequence shown here is derived from an EMBL/GenBank/DDBJ whole genome shotgun (WGS) entry which is preliminary data.</text>
</comment>
<feature type="transmembrane region" description="Helical" evidence="8">
    <location>
        <begin position="399"/>
        <end position="417"/>
    </location>
</feature>
<dbReference type="GO" id="GO:0055085">
    <property type="term" value="P:transmembrane transport"/>
    <property type="evidence" value="ECO:0007669"/>
    <property type="project" value="InterPro"/>
</dbReference>
<evidence type="ECO:0000256" key="5">
    <source>
        <dbReference type="ARBA" id="ARBA00022692"/>
    </source>
</evidence>
<feature type="transmembrane region" description="Helical" evidence="8">
    <location>
        <begin position="37"/>
        <end position="60"/>
    </location>
</feature>
<dbReference type="AlphaFoldDB" id="A0A4S5BND6"/>
<keyword evidence="6 8" id="KW-1133">Transmembrane helix</keyword>
<evidence type="ECO:0000256" key="3">
    <source>
        <dbReference type="ARBA" id="ARBA00022475"/>
    </source>
</evidence>
<dbReference type="SUPFAM" id="SSF161098">
    <property type="entry name" value="MetI-like"/>
    <property type="match status" value="2"/>
</dbReference>
<dbReference type="Proteomes" id="UP000306236">
    <property type="component" value="Unassembled WGS sequence"/>
</dbReference>
<keyword evidence="4" id="KW-0997">Cell inner membrane</keyword>
<feature type="transmembrane region" description="Helical" evidence="8">
    <location>
        <begin position="501"/>
        <end position="524"/>
    </location>
</feature>
<dbReference type="PROSITE" id="PS50928">
    <property type="entry name" value="ABC_TM1"/>
    <property type="match status" value="2"/>
</dbReference>
<accession>A0A4S5BND6</accession>
<evidence type="ECO:0000256" key="8">
    <source>
        <dbReference type="RuleBase" id="RU363032"/>
    </source>
</evidence>
<keyword evidence="5 8" id="KW-0812">Transmembrane</keyword>
<evidence type="ECO:0000256" key="2">
    <source>
        <dbReference type="ARBA" id="ARBA00022448"/>
    </source>
</evidence>
<feature type="transmembrane region" description="Helical" evidence="8">
    <location>
        <begin position="114"/>
        <end position="136"/>
    </location>
</feature>
<feature type="transmembrane region" description="Helical" evidence="8">
    <location>
        <begin position="67"/>
        <end position="89"/>
    </location>
</feature>
<keyword evidence="11" id="KW-1185">Reference proteome</keyword>
<feature type="domain" description="ABC transmembrane type-1" evidence="9">
    <location>
        <begin position="327"/>
        <end position="521"/>
    </location>
</feature>
<evidence type="ECO:0000313" key="11">
    <source>
        <dbReference type="Proteomes" id="UP000306236"/>
    </source>
</evidence>
<dbReference type="Gene3D" id="1.10.3720.10">
    <property type="entry name" value="MetI-like"/>
    <property type="match status" value="2"/>
</dbReference>
<feature type="transmembrane region" description="Helical" evidence="8">
    <location>
        <begin position="179"/>
        <end position="203"/>
    </location>
</feature>
<evidence type="ECO:0000256" key="4">
    <source>
        <dbReference type="ARBA" id="ARBA00022519"/>
    </source>
</evidence>
<feature type="transmembrane region" description="Helical" evidence="8">
    <location>
        <begin position="446"/>
        <end position="470"/>
    </location>
</feature>
<protein>
    <submittedName>
        <fullName evidence="10">Iron ABC transporter permease</fullName>
    </submittedName>
</protein>
<dbReference type="PANTHER" id="PTHR43357">
    <property type="entry name" value="INNER MEMBRANE ABC TRANSPORTER PERMEASE PROTEIN YDCV"/>
    <property type="match status" value="1"/>
</dbReference>